<evidence type="ECO:0000256" key="8">
    <source>
        <dbReference type="SAM" id="Phobius"/>
    </source>
</evidence>
<feature type="domain" description="Methanolan biosynthesis EpsI" evidence="9">
    <location>
        <begin position="312"/>
        <end position="506"/>
    </location>
</feature>
<evidence type="ECO:0000256" key="6">
    <source>
        <dbReference type="ARBA" id="ARBA00022989"/>
    </source>
</evidence>
<evidence type="ECO:0000256" key="7">
    <source>
        <dbReference type="ARBA" id="ARBA00023136"/>
    </source>
</evidence>
<proteinExistence type="predicted"/>
<dbReference type="GO" id="GO:0008233">
    <property type="term" value="F:peptidase activity"/>
    <property type="evidence" value="ECO:0007669"/>
    <property type="project" value="UniProtKB-KW"/>
</dbReference>
<sequence length="518" mass="58237">MEGTASGPRMNRLAPVLMLLALFAATGSTWLLTMDRWLKLDESYSHGFLLLVIAVVLAVRTWLRERPVAGFYPLWLLPFVAGIAIYLAGELLMVQALRQIVLVPLILGGMAVLWGWRQLVPFIVPVGVLFFAIPVWDFISWPLQLITTSVNQLLLGAFGVEFEVEGVFIYLIGIGAFEIANGCSGLRYLLVGLTLSFLYGELNYRRWSSRIMLAVTAVLFSLIANWIRVFVIILAGYLTDMESGLIEEHDFFGWWVFAGTLVPVFLIGRRLEKRSAEQEPAYSIEPGRERTRGQSSRSDWIGLGFTVVIPLAAVLFFGGSQAQLETRMQTYDLSPLPSEQWSPMFQKELQGWRPQIKRTDRSLEKTFFLKDGLQAGEAPEQSSFVGLYTYDPQRGGREIVMYGNRLYDRGDWLPEATFDVPTSNGVTWQGLTLRQRASDKRLHLAYGYYVESYWETDEVRAKLAQLFGAFNPRSDGSLMIAGLYCEDCDGQQAVGELARTLQPRLQEAVDGVASESAQ</sequence>
<evidence type="ECO:0000256" key="5">
    <source>
        <dbReference type="ARBA" id="ARBA00022801"/>
    </source>
</evidence>
<feature type="transmembrane region" description="Helical" evidence="8">
    <location>
        <begin position="69"/>
        <end position="88"/>
    </location>
</feature>
<dbReference type="NCBIfam" id="TIGR04178">
    <property type="entry name" value="exo_archaeo"/>
    <property type="match status" value="1"/>
</dbReference>
<keyword evidence="6 8" id="KW-1133">Transmembrane helix</keyword>
<comment type="caution">
    <text evidence="10">The sequence shown here is derived from an EMBL/GenBank/DDBJ whole genome shotgun (WGS) entry which is preliminary data.</text>
</comment>
<keyword evidence="11" id="KW-1185">Reference proteome</keyword>
<keyword evidence="3" id="KW-0645">Protease</keyword>
<dbReference type="AlphaFoldDB" id="A0A4R7JSX6"/>
<dbReference type="InterPro" id="IPR026392">
    <property type="entry name" value="Exo/Archaeosortase_dom"/>
</dbReference>
<keyword evidence="2" id="KW-1003">Cell membrane</keyword>
<feature type="transmembrane region" description="Helical" evidence="8">
    <location>
        <begin position="100"/>
        <end position="116"/>
    </location>
</feature>
<dbReference type="Pfam" id="PF11984">
    <property type="entry name" value="DUF3485"/>
    <property type="match status" value="1"/>
</dbReference>
<keyword evidence="4 8" id="KW-0812">Transmembrane</keyword>
<comment type="subcellular location">
    <subcellularLocation>
        <location evidence="1">Cell membrane</location>
        <topology evidence="1">Multi-pass membrane protein</topology>
    </subcellularLocation>
</comment>
<evidence type="ECO:0000313" key="10">
    <source>
        <dbReference type="EMBL" id="TDT41340.1"/>
    </source>
</evidence>
<dbReference type="RefSeq" id="WP_166646023.1">
    <property type="nucleotide sequence ID" value="NZ_SOAX01000003.1"/>
</dbReference>
<organism evidence="10 11">
    <name type="scientific">Halospina denitrificans</name>
    <dbReference type="NCBI Taxonomy" id="332522"/>
    <lineage>
        <taxon>Bacteria</taxon>
        <taxon>Pseudomonadati</taxon>
        <taxon>Pseudomonadota</taxon>
        <taxon>Gammaproteobacteria</taxon>
        <taxon>Halospina</taxon>
    </lineage>
</organism>
<accession>A0A4R7JSX6</accession>
<dbReference type="Proteomes" id="UP000295830">
    <property type="component" value="Unassembled WGS sequence"/>
</dbReference>
<feature type="transmembrane region" description="Helical" evidence="8">
    <location>
        <begin position="251"/>
        <end position="268"/>
    </location>
</feature>
<gene>
    <name evidence="10" type="ORF">DES49_1423</name>
</gene>
<feature type="transmembrane region" description="Helical" evidence="8">
    <location>
        <begin position="211"/>
        <end position="239"/>
    </location>
</feature>
<evidence type="ECO:0000259" key="9">
    <source>
        <dbReference type="Pfam" id="PF11984"/>
    </source>
</evidence>
<evidence type="ECO:0000256" key="3">
    <source>
        <dbReference type="ARBA" id="ARBA00022670"/>
    </source>
</evidence>
<feature type="transmembrane region" description="Helical" evidence="8">
    <location>
        <begin position="44"/>
        <end position="63"/>
    </location>
</feature>
<dbReference type="NCBIfam" id="TIGR02602">
    <property type="entry name" value="8TM_EpsH"/>
    <property type="match status" value="1"/>
</dbReference>
<dbReference type="Pfam" id="PF09721">
    <property type="entry name" value="Exosortase_EpsH"/>
    <property type="match status" value="1"/>
</dbReference>
<feature type="transmembrane region" description="Helical" evidence="8">
    <location>
        <begin position="122"/>
        <end position="141"/>
    </location>
</feature>
<dbReference type="InterPro" id="IPR014263">
    <property type="entry name" value="Methanolan_biosynth_EpsI"/>
</dbReference>
<reference evidence="10 11" key="1">
    <citation type="submission" date="2019-03" db="EMBL/GenBank/DDBJ databases">
        <title>Genomic Encyclopedia of Type Strains, Phase IV (KMG-IV): sequencing the most valuable type-strain genomes for metagenomic binning, comparative biology and taxonomic classification.</title>
        <authorList>
            <person name="Goeker M."/>
        </authorList>
    </citation>
    <scope>NUCLEOTIDE SEQUENCE [LARGE SCALE GENOMIC DNA]</scope>
    <source>
        <strain evidence="10 11">DSM 15505</strain>
    </source>
</reference>
<dbReference type="InterPro" id="IPR019127">
    <property type="entry name" value="Exosortase"/>
</dbReference>
<dbReference type="GO" id="GO:0006508">
    <property type="term" value="P:proteolysis"/>
    <property type="evidence" value="ECO:0007669"/>
    <property type="project" value="UniProtKB-KW"/>
</dbReference>
<evidence type="ECO:0000313" key="11">
    <source>
        <dbReference type="Proteomes" id="UP000295830"/>
    </source>
</evidence>
<feature type="transmembrane region" description="Helical" evidence="8">
    <location>
        <begin position="300"/>
        <end position="319"/>
    </location>
</feature>
<dbReference type="InterPro" id="IPR013426">
    <property type="entry name" value="EpsH-like"/>
</dbReference>
<name>A0A4R7JSX6_9GAMM</name>
<feature type="transmembrane region" description="Helical" evidence="8">
    <location>
        <begin position="12"/>
        <end position="32"/>
    </location>
</feature>
<protein>
    <submittedName>
        <fullName evidence="10">Exosortase</fullName>
    </submittedName>
</protein>
<evidence type="ECO:0000256" key="4">
    <source>
        <dbReference type="ARBA" id="ARBA00022692"/>
    </source>
</evidence>
<keyword evidence="5" id="KW-0378">Hydrolase</keyword>
<keyword evidence="7 8" id="KW-0472">Membrane</keyword>
<evidence type="ECO:0000256" key="2">
    <source>
        <dbReference type="ARBA" id="ARBA00022475"/>
    </source>
</evidence>
<dbReference type="EMBL" id="SOAX01000003">
    <property type="protein sequence ID" value="TDT41340.1"/>
    <property type="molecule type" value="Genomic_DNA"/>
</dbReference>
<evidence type="ECO:0000256" key="1">
    <source>
        <dbReference type="ARBA" id="ARBA00004651"/>
    </source>
</evidence>
<feature type="transmembrane region" description="Helical" evidence="8">
    <location>
        <begin position="153"/>
        <end position="173"/>
    </location>
</feature>
<dbReference type="GO" id="GO:0005886">
    <property type="term" value="C:plasma membrane"/>
    <property type="evidence" value="ECO:0007669"/>
    <property type="project" value="UniProtKB-SubCell"/>
</dbReference>